<dbReference type="Proteomes" id="UP000733744">
    <property type="component" value="Unassembled WGS sequence"/>
</dbReference>
<dbReference type="InterPro" id="IPR003793">
    <property type="entry name" value="UPF0166"/>
</dbReference>
<comment type="caution">
    <text evidence="2">The sequence shown here is derived from an EMBL/GenBank/DDBJ whole genome shotgun (WGS) entry which is preliminary data.</text>
</comment>
<dbReference type="InterPro" id="IPR015867">
    <property type="entry name" value="N-reg_PII/ATP_PRibTrfase_C"/>
</dbReference>
<dbReference type="Gene3D" id="3.30.70.120">
    <property type="match status" value="1"/>
</dbReference>
<gene>
    <name evidence="2" type="ORF">EKO24_019990</name>
</gene>
<dbReference type="EMBL" id="RYFG02000120">
    <property type="protein sequence ID" value="TRW89909.1"/>
    <property type="molecule type" value="Genomic_DNA"/>
</dbReference>
<evidence type="ECO:0000313" key="2">
    <source>
        <dbReference type="EMBL" id="TRW89909.1"/>
    </source>
</evidence>
<protein>
    <submittedName>
        <fullName evidence="2">DUF190 domain-containing protein</fullName>
    </submittedName>
</protein>
<dbReference type="SUPFAM" id="SSF54913">
    <property type="entry name" value="GlnB-like"/>
    <property type="match status" value="1"/>
</dbReference>
<dbReference type="RefSeq" id="WP_127026947.1">
    <property type="nucleotide sequence ID" value="NZ_RYFG02000120.1"/>
</dbReference>
<dbReference type="PANTHER" id="PTHR35983">
    <property type="entry name" value="UPF0166 PROTEIN TM_0021"/>
    <property type="match status" value="1"/>
</dbReference>
<accession>A0ABY3C4Z3</accession>
<dbReference type="InterPro" id="IPR011322">
    <property type="entry name" value="N-reg_PII-like_a/b"/>
</dbReference>
<name>A0ABY3C4Z3_9GAMM</name>
<reference evidence="2 3" key="1">
    <citation type="journal article" date="2019" name="Antonie Van Leeuwenhoek">
        <title>Description of 'Ca. Methylobacter oryzae' KRF1, a novel species from the environmentally important Methylobacter clade 2.</title>
        <authorList>
            <person name="Khatri K."/>
            <person name="Mohite J.A."/>
            <person name="Pandit P.S."/>
            <person name="Bahulikar R."/>
            <person name="Rahalkar M.C."/>
        </authorList>
    </citation>
    <scope>NUCLEOTIDE SEQUENCE [LARGE SCALE GENOMIC DNA]</scope>
    <source>
        <strain evidence="2 3">KRF1</strain>
    </source>
</reference>
<proteinExistence type="inferred from homology"/>
<evidence type="ECO:0000256" key="1">
    <source>
        <dbReference type="ARBA" id="ARBA00010554"/>
    </source>
</evidence>
<sequence length="102" mass="11765">MVKHEVTLVRIYLRESEHILGKIVDYLHDKAKVRGMTVLRAVEGFSENGKLRTSFLVDLSLDLPLIIEFYEEPNKAEVIITELLNEFHLPHIVSSSMWVCSL</sequence>
<comment type="similarity">
    <text evidence="1">Belongs to the UPF0166 family.</text>
</comment>
<organism evidence="2 3">
    <name type="scientific">Candidatus Methylobacter oryzae</name>
    <dbReference type="NCBI Taxonomy" id="2497749"/>
    <lineage>
        <taxon>Bacteria</taxon>
        <taxon>Pseudomonadati</taxon>
        <taxon>Pseudomonadota</taxon>
        <taxon>Gammaproteobacteria</taxon>
        <taxon>Methylococcales</taxon>
        <taxon>Methylococcaceae</taxon>
        <taxon>Methylobacter</taxon>
    </lineage>
</organism>
<evidence type="ECO:0000313" key="3">
    <source>
        <dbReference type="Proteomes" id="UP000733744"/>
    </source>
</evidence>
<dbReference type="PANTHER" id="PTHR35983:SF1">
    <property type="entry name" value="UPF0166 PROTEIN TM_0021"/>
    <property type="match status" value="1"/>
</dbReference>
<dbReference type="Pfam" id="PF02641">
    <property type="entry name" value="DUF190"/>
    <property type="match status" value="1"/>
</dbReference>
<keyword evidence="3" id="KW-1185">Reference proteome</keyword>